<feature type="domain" description="Rhodanese" evidence="3">
    <location>
        <begin position="18"/>
        <end position="134"/>
    </location>
</feature>
<dbReference type="GO" id="GO:0043828">
    <property type="term" value="F:tRNA 2-selenouridine synthase activity"/>
    <property type="evidence" value="ECO:0007669"/>
    <property type="project" value="UniProtKB-EC"/>
</dbReference>
<dbReference type="InterPro" id="IPR036873">
    <property type="entry name" value="Rhodanese-like_dom_sf"/>
</dbReference>
<keyword evidence="5" id="KW-1185">Reference proteome</keyword>
<evidence type="ECO:0000259" key="3">
    <source>
        <dbReference type="PROSITE" id="PS50206"/>
    </source>
</evidence>
<comment type="subunit">
    <text evidence="2">Monomer.</text>
</comment>
<organism evidence="4 5">
    <name type="scientific">Reinekea forsetii</name>
    <dbReference type="NCBI Taxonomy" id="1336806"/>
    <lineage>
        <taxon>Bacteria</taxon>
        <taxon>Pseudomonadati</taxon>
        <taxon>Pseudomonadota</taxon>
        <taxon>Gammaproteobacteria</taxon>
        <taxon>Oceanospirillales</taxon>
        <taxon>Saccharospirillaceae</taxon>
        <taxon>Reinekea</taxon>
    </lineage>
</organism>
<accession>A0A2K8KUI6</accession>
<dbReference type="NCBIfam" id="NF008751">
    <property type="entry name" value="PRK11784.1-3"/>
    <property type="match status" value="1"/>
</dbReference>
<proteinExistence type="inferred from homology"/>
<dbReference type="SUPFAM" id="SSF52821">
    <property type="entry name" value="Rhodanese/Cell cycle control phosphatase"/>
    <property type="match status" value="1"/>
</dbReference>
<dbReference type="Pfam" id="PF26341">
    <property type="entry name" value="AAA_SelU"/>
    <property type="match status" value="1"/>
</dbReference>
<keyword evidence="1 2" id="KW-0711">Selenium</keyword>
<dbReference type="AlphaFoldDB" id="A0A2K8KUI6"/>
<name>A0A2K8KUI6_9GAMM</name>
<dbReference type="Gene3D" id="3.40.250.10">
    <property type="entry name" value="Rhodanese-like domain"/>
    <property type="match status" value="1"/>
</dbReference>
<dbReference type="PANTHER" id="PTHR30401:SF0">
    <property type="entry name" value="TRNA 2-SELENOURIDINE SYNTHASE"/>
    <property type="match status" value="1"/>
</dbReference>
<gene>
    <name evidence="2" type="primary">selU</name>
    <name evidence="4" type="ORF">REIFOR_03295</name>
</gene>
<comment type="catalytic activity">
    <reaction evidence="2">
        <text>5-methylaminomethyl-2-(Se-phospho)selenouridine(34) in tRNA + H2O = 5-methylaminomethyl-2-selenouridine(34) in tRNA + phosphate</text>
        <dbReference type="Rhea" id="RHEA:60176"/>
        <dbReference type="Rhea" id="RHEA-COMP:10196"/>
        <dbReference type="Rhea" id="RHEA-COMP:15523"/>
        <dbReference type="ChEBI" id="CHEBI:15377"/>
        <dbReference type="ChEBI" id="CHEBI:43474"/>
        <dbReference type="ChEBI" id="CHEBI:82743"/>
        <dbReference type="ChEBI" id="CHEBI:143702"/>
    </reaction>
</comment>
<dbReference type="OrthoDB" id="9808735at2"/>
<comment type="similarity">
    <text evidence="2">Belongs to the SelU family.</text>
</comment>
<dbReference type="NCBIfam" id="TIGR03167">
    <property type="entry name" value="tRNA_sel_U_synt"/>
    <property type="match status" value="1"/>
</dbReference>
<keyword evidence="2" id="KW-0808">Transferase</keyword>
<dbReference type="EC" id="2.9.1.3" evidence="2"/>
<comment type="catalytic activity">
    <reaction evidence="2">
        <text>5-methylaminomethyl-2-thiouridine(34) in tRNA + (2E)-geranyl diphosphate = 5-methylaminomethyl-S-(2E)-geranyl-thiouridine(34) in tRNA + diphosphate</text>
        <dbReference type="Rhea" id="RHEA:14085"/>
        <dbReference type="Rhea" id="RHEA-COMP:10195"/>
        <dbReference type="Rhea" id="RHEA-COMP:14654"/>
        <dbReference type="ChEBI" id="CHEBI:33019"/>
        <dbReference type="ChEBI" id="CHEBI:58057"/>
        <dbReference type="ChEBI" id="CHEBI:74455"/>
        <dbReference type="ChEBI" id="CHEBI:140632"/>
    </reaction>
</comment>
<dbReference type="InterPro" id="IPR017582">
    <property type="entry name" value="SelU"/>
</dbReference>
<reference evidence="4 5" key="1">
    <citation type="journal article" date="2017" name="Environ. Microbiol.">
        <title>Genomic and physiological analyses of 'Reinekea forsetii' reveal a versatile opportunistic lifestyle during spring algae blooms.</title>
        <authorList>
            <person name="Avci B."/>
            <person name="Hahnke R.L."/>
            <person name="Chafee M."/>
            <person name="Fischer T."/>
            <person name="Gruber-Vodicka H."/>
            <person name="Tegetmeyer H.E."/>
            <person name="Harder J."/>
            <person name="Fuchs B.M."/>
            <person name="Amann R.I."/>
            <person name="Teeling H."/>
        </authorList>
    </citation>
    <scope>NUCLEOTIDE SEQUENCE [LARGE SCALE GENOMIC DNA]</scope>
    <source>
        <strain evidence="4 5">Hel1_31_D35</strain>
    </source>
</reference>
<dbReference type="Proteomes" id="UP000229757">
    <property type="component" value="Chromosome"/>
</dbReference>
<evidence type="ECO:0000313" key="5">
    <source>
        <dbReference type="Proteomes" id="UP000229757"/>
    </source>
</evidence>
<dbReference type="GO" id="GO:0016765">
    <property type="term" value="F:transferase activity, transferring alkyl or aryl (other than methyl) groups"/>
    <property type="evidence" value="ECO:0007669"/>
    <property type="project" value="UniProtKB-UniRule"/>
</dbReference>
<dbReference type="InterPro" id="IPR027417">
    <property type="entry name" value="P-loop_NTPase"/>
</dbReference>
<comment type="catalytic activity">
    <reaction evidence="2">
        <text>5-methylaminomethyl-2-thiouridine(34) in tRNA + selenophosphate + (2E)-geranyl diphosphate + H2O + H(+) = 5-methylaminomethyl-2-selenouridine(34) in tRNA + (2E)-thiogeraniol + phosphate + diphosphate</text>
        <dbReference type="Rhea" id="RHEA:42716"/>
        <dbReference type="Rhea" id="RHEA-COMP:10195"/>
        <dbReference type="Rhea" id="RHEA-COMP:10196"/>
        <dbReference type="ChEBI" id="CHEBI:15377"/>
        <dbReference type="ChEBI" id="CHEBI:15378"/>
        <dbReference type="ChEBI" id="CHEBI:16144"/>
        <dbReference type="ChEBI" id="CHEBI:33019"/>
        <dbReference type="ChEBI" id="CHEBI:43474"/>
        <dbReference type="ChEBI" id="CHEBI:58057"/>
        <dbReference type="ChEBI" id="CHEBI:74455"/>
        <dbReference type="ChEBI" id="CHEBI:82743"/>
        <dbReference type="ChEBI" id="CHEBI:143703"/>
        <dbReference type="EC" id="2.9.1.3"/>
    </reaction>
</comment>
<sequence length="362" mass="40697">MQPIRDFTSLFLQDRPMIDVRAPVEYAKGAFPSSHNRPLMVDHEREAVGTCYKEQGQAAAIDLGHQLVQGDLKAERVQAWVAFAAEHPEAVLYCFRGGLRSRISQQWLSDAGVDLPMIEGGYKALRSFLLEQLHERLRVGHIRVLSGATGSGKTEVIRSVDQAIDLEGMANHRGSAFGYTGSTQPAQIDFENAWSVAWLKLAARSSGPVLFEDEGRLIGRVAVLPEFLVLSQGAPIVKLTVPLEQRIQRICRDYFQDAYQRHLCHGEQVALAYLDEFVRGALTRIQKRLGGVRFARLIQCLDAGLVDLAQRGGWTQFENLVEILLSDYYDPMYDYQFASKAEHTLFEGNHQEILQWLAQQAQ</sequence>
<feature type="active site" description="S-selanylcysteine intermediate" evidence="2">
    <location>
        <position position="94"/>
    </location>
</feature>
<dbReference type="SUPFAM" id="SSF52540">
    <property type="entry name" value="P-loop containing nucleoside triphosphate hydrolases"/>
    <property type="match status" value="1"/>
</dbReference>
<dbReference type="PROSITE" id="PS50206">
    <property type="entry name" value="RHODANESE_3"/>
    <property type="match status" value="1"/>
</dbReference>
<protein>
    <recommendedName>
        <fullName evidence="2">tRNA 2-selenouridine synthase</fullName>
        <ecNumber evidence="2">2.9.1.3</ecNumber>
    </recommendedName>
</protein>
<dbReference type="GO" id="GO:0002098">
    <property type="term" value="P:tRNA wobble uridine modification"/>
    <property type="evidence" value="ECO:0007669"/>
    <property type="project" value="UniProtKB-UniRule"/>
</dbReference>
<dbReference type="PANTHER" id="PTHR30401">
    <property type="entry name" value="TRNA 2-SELENOURIDINE SYNTHASE"/>
    <property type="match status" value="1"/>
</dbReference>
<evidence type="ECO:0000256" key="1">
    <source>
        <dbReference type="ARBA" id="ARBA00023266"/>
    </source>
</evidence>
<dbReference type="EMBL" id="CP011797">
    <property type="protein sequence ID" value="ATX78398.1"/>
    <property type="molecule type" value="Genomic_DNA"/>
</dbReference>
<comment type="function">
    <text evidence="2">Involved in the post-transcriptional modification of the uridine at the wobble position (U34) of tRNA(Lys), tRNA(Glu) and tRNA(Gln). Catalyzes the conversion of 2-thiouridine (S2U-RNA) to 2-selenouridine (Se2U-RNA). Acts in a two-step process involving geranylation of 2-thiouridine (S2U) to S-geranyl-2-thiouridine (geS2U) and subsequent selenation of the latter derivative to 2-selenouridine (Se2U) in the tRNA chain.</text>
</comment>
<dbReference type="InterPro" id="IPR001763">
    <property type="entry name" value="Rhodanese-like_dom"/>
</dbReference>
<dbReference type="KEGG" id="rfo:REIFOR_03295"/>
<evidence type="ECO:0000256" key="2">
    <source>
        <dbReference type="HAMAP-Rule" id="MF_01622"/>
    </source>
</evidence>
<dbReference type="InterPro" id="IPR058840">
    <property type="entry name" value="AAA_SelU"/>
</dbReference>
<dbReference type="HAMAP" id="MF_01622">
    <property type="entry name" value="tRNA_sel_U_synth"/>
    <property type="match status" value="1"/>
</dbReference>
<evidence type="ECO:0000313" key="4">
    <source>
        <dbReference type="EMBL" id="ATX78398.1"/>
    </source>
</evidence>
<dbReference type="RefSeq" id="WP_100258592.1">
    <property type="nucleotide sequence ID" value="NZ_CP011797.1"/>
</dbReference>
<comment type="catalytic activity">
    <reaction evidence="2">
        <text>5-methylaminomethyl-S-(2E)-geranyl-thiouridine(34) in tRNA + selenophosphate + H(+) = 5-methylaminomethyl-2-(Se-phospho)selenouridine(34) in tRNA + (2E)-thiogeraniol</text>
        <dbReference type="Rhea" id="RHEA:60172"/>
        <dbReference type="Rhea" id="RHEA-COMP:14654"/>
        <dbReference type="Rhea" id="RHEA-COMP:15523"/>
        <dbReference type="ChEBI" id="CHEBI:15378"/>
        <dbReference type="ChEBI" id="CHEBI:16144"/>
        <dbReference type="ChEBI" id="CHEBI:140632"/>
        <dbReference type="ChEBI" id="CHEBI:143702"/>
        <dbReference type="ChEBI" id="CHEBI:143703"/>
    </reaction>
</comment>